<gene>
    <name evidence="3" type="ORF">CJD36_019740</name>
</gene>
<dbReference type="RefSeq" id="WP_105040925.1">
    <property type="nucleotide sequence ID" value="NZ_PPSL01000006.1"/>
</dbReference>
<dbReference type="AlphaFoldDB" id="A0A2S7SS97"/>
<comment type="similarity">
    <text evidence="1">Belongs to the NAD(P)-dependent epimerase/dehydratase family.</text>
</comment>
<feature type="domain" description="NAD-dependent epimerase/dehydratase" evidence="2">
    <location>
        <begin position="34"/>
        <end position="281"/>
    </location>
</feature>
<dbReference type="EMBL" id="PPSL01000006">
    <property type="protein sequence ID" value="PQJ09475.1"/>
    <property type="molecule type" value="Genomic_DNA"/>
</dbReference>
<keyword evidence="4" id="KW-1185">Reference proteome</keyword>
<sequence>MPSIKKPIDIVKQDVLNIFEMHSQLPEPLRNAHIFITGGTGFLGSWLLELICGLNDQFDFKIKATIASRSMSKFIKSHPHLVARKEFTFQPNDVRNLIELPHDTTHIIHAAATSSRDFFASFPTTAFENNVDATLQIFRRAVQLGSIQNILLVSSSLVYGKQPDDALSIAEDSFGGVINPFDTNSVYAESKRACEAAAAAFLTEMKLPISIARPFSFIGPYQSLDLPWAITNFMQEAFKGGPINIMTDGSVVRSAMYASDFANWILHITAYAQPRAVYNVGSPEPVNLLSLAKMISSYFKDEPKIITSSGNNTLGGRRNVVPNVSKAQKELQLKITVNMEEAVRRSMEWHSTNQYH</sequence>
<evidence type="ECO:0000256" key="1">
    <source>
        <dbReference type="ARBA" id="ARBA00007637"/>
    </source>
</evidence>
<dbReference type="Pfam" id="PF01370">
    <property type="entry name" value="Epimerase"/>
    <property type="match status" value="1"/>
</dbReference>
<evidence type="ECO:0000259" key="2">
    <source>
        <dbReference type="Pfam" id="PF01370"/>
    </source>
</evidence>
<evidence type="ECO:0000313" key="3">
    <source>
        <dbReference type="EMBL" id="PQJ09475.1"/>
    </source>
</evidence>
<dbReference type="SUPFAM" id="SSF51735">
    <property type="entry name" value="NAD(P)-binding Rossmann-fold domains"/>
    <property type="match status" value="1"/>
</dbReference>
<organism evidence="3 4">
    <name type="scientific">Flavipsychrobacter stenotrophus</name>
    <dbReference type="NCBI Taxonomy" id="2077091"/>
    <lineage>
        <taxon>Bacteria</taxon>
        <taxon>Pseudomonadati</taxon>
        <taxon>Bacteroidota</taxon>
        <taxon>Chitinophagia</taxon>
        <taxon>Chitinophagales</taxon>
        <taxon>Chitinophagaceae</taxon>
        <taxon>Flavipsychrobacter</taxon>
    </lineage>
</organism>
<dbReference type="Proteomes" id="UP000239872">
    <property type="component" value="Unassembled WGS sequence"/>
</dbReference>
<comment type="caution">
    <text evidence="3">The sequence shown here is derived from an EMBL/GenBank/DDBJ whole genome shotgun (WGS) entry which is preliminary data.</text>
</comment>
<dbReference type="PANTHER" id="PTHR43000">
    <property type="entry name" value="DTDP-D-GLUCOSE 4,6-DEHYDRATASE-RELATED"/>
    <property type="match status" value="1"/>
</dbReference>
<proteinExistence type="inferred from homology"/>
<protein>
    <recommendedName>
        <fullName evidence="2">NAD-dependent epimerase/dehydratase domain-containing protein</fullName>
    </recommendedName>
</protein>
<evidence type="ECO:0000313" key="4">
    <source>
        <dbReference type="Proteomes" id="UP000239872"/>
    </source>
</evidence>
<dbReference type="OrthoDB" id="1490291at2"/>
<name>A0A2S7SS97_9BACT</name>
<dbReference type="InterPro" id="IPR036291">
    <property type="entry name" value="NAD(P)-bd_dom_sf"/>
</dbReference>
<dbReference type="InterPro" id="IPR001509">
    <property type="entry name" value="Epimerase_deHydtase"/>
</dbReference>
<accession>A0A2S7SS97</accession>
<reference evidence="3 4" key="1">
    <citation type="submission" date="2018-01" db="EMBL/GenBank/DDBJ databases">
        <title>A novel member of the phylum Bacteroidetes isolated from glacier ice.</title>
        <authorList>
            <person name="Liu Q."/>
            <person name="Xin Y.-H."/>
        </authorList>
    </citation>
    <scope>NUCLEOTIDE SEQUENCE [LARGE SCALE GENOMIC DNA]</scope>
    <source>
        <strain evidence="3 4">RB1R16</strain>
    </source>
</reference>
<dbReference type="Gene3D" id="3.40.50.720">
    <property type="entry name" value="NAD(P)-binding Rossmann-like Domain"/>
    <property type="match status" value="1"/>
</dbReference>